<keyword evidence="2" id="KW-1185">Reference proteome</keyword>
<dbReference type="EMBL" id="CP023445">
    <property type="protein sequence ID" value="ATE55578.1"/>
    <property type="molecule type" value="Genomic_DNA"/>
</dbReference>
<gene>
    <name evidence="1" type="ORF">CNX65_21680</name>
</gene>
<evidence type="ECO:0000313" key="2">
    <source>
        <dbReference type="Proteomes" id="UP000218505"/>
    </source>
</evidence>
<protein>
    <submittedName>
        <fullName evidence="1">Polyketide cyclase</fullName>
    </submittedName>
</protein>
<reference evidence="1" key="1">
    <citation type="submission" date="2017-09" db="EMBL/GenBank/DDBJ databases">
        <title>Complete Genome Sequence of ansamitocin-producing Bacterium Actinosynnema pretiosum X47.</title>
        <authorList>
            <person name="Cao G."/>
            <person name="Zong G."/>
            <person name="Zhong C."/>
            <person name="Fu J."/>
        </authorList>
    </citation>
    <scope>NUCLEOTIDE SEQUENCE [LARGE SCALE GENOMIC DNA]</scope>
    <source>
        <strain evidence="1">X47</strain>
    </source>
</reference>
<dbReference type="Proteomes" id="UP000218505">
    <property type="component" value="Chromosome"/>
</dbReference>
<dbReference type="KEGG" id="apre:CNX65_21680"/>
<dbReference type="InterPro" id="IPR019587">
    <property type="entry name" value="Polyketide_cyclase/dehydratase"/>
</dbReference>
<organism evidence="1 2">
    <name type="scientific">Actinosynnema pretiosum</name>
    <dbReference type="NCBI Taxonomy" id="42197"/>
    <lineage>
        <taxon>Bacteria</taxon>
        <taxon>Bacillati</taxon>
        <taxon>Actinomycetota</taxon>
        <taxon>Actinomycetes</taxon>
        <taxon>Pseudonocardiales</taxon>
        <taxon>Pseudonocardiaceae</taxon>
        <taxon>Actinosynnema</taxon>
    </lineage>
</organism>
<dbReference type="Pfam" id="PF10604">
    <property type="entry name" value="Polyketide_cyc2"/>
    <property type="match status" value="1"/>
</dbReference>
<accession>A0A290Z990</accession>
<name>A0A290Z990_9PSEU</name>
<dbReference type="CDD" id="cd07812">
    <property type="entry name" value="SRPBCC"/>
    <property type="match status" value="1"/>
</dbReference>
<dbReference type="SUPFAM" id="SSF55961">
    <property type="entry name" value="Bet v1-like"/>
    <property type="match status" value="1"/>
</dbReference>
<sequence length="171" mass="18795">MTTTRVRADDDPTGELDLADFAFTRAAWLPAPVERVYALVSDVSLIDRWSPTASGVRYDDGAGPEPGAWFGGHNRRGEREWASRSQVLAASPPEEFSFVVGGVAEGAVRWRWTFRADGGGTIARQEWRLLRPHPAFGPTRRDVAALRATMAASAETTLLALARWLHEHPEG</sequence>
<dbReference type="AlphaFoldDB" id="A0A290Z990"/>
<dbReference type="Gene3D" id="3.30.530.20">
    <property type="match status" value="1"/>
</dbReference>
<dbReference type="RefSeq" id="WP_096495409.1">
    <property type="nucleotide sequence ID" value="NZ_CP023445.1"/>
</dbReference>
<dbReference type="InterPro" id="IPR023393">
    <property type="entry name" value="START-like_dom_sf"/>
</dbReference>
<evidence type="ECO:0000313" key="1">
    <source>
        <dbReference type="EMBL" id="ATE55578.1"/>
    </source>
</evidence>
<proteinExistence type="predicted"/>